<reference evidence="4 5" key="1">
    <citation type="submission" date="2017-08" db="EMBL/GenBank/DDBJ databases">
        <title>Infants hospitalized years apart are colonized by the same room-sourced microbial strains.</title>
        <authorList>
            <person name="Brooks B."/>
            <person name="Olm M.R."/>
            <person name="Firek B.A."/>
            <person name="Baker R."/>
            <person name="Thomas B.C."/>
            <person name="Morowitz M.J."/>
            <person name="Banfield J.F."/>
        </authorList>
    </citation>
    <scope>NUCLEOTIDE SEQUENCE [LARGE SCALE GENOMIC DNA]</scope>
    <source>
        <strain evidence="4">S2_005_002_R2_34</strain>
    </source>
</reference>
<dbReference type="PANTHER" id="PTHR31988:SF19">
    <property type="entry name" value="9-O-ACETYL-N-ACETYLNEURAMINIC ACID DEACETYLASE-RELATED"/>
    <property type="match status" value="1"/>
</dbReference>
<feature type="domain" description="Sialate O-acetylesterase" evidence="2">
    <location>
        <begin position="81"/>
        <end position="320"/>
    </location>
</feature>
<evidence type="ECO:0000259" key="3">
    <source>
        <dbReference type="Pfam" id="PF09206"/>
    </source>
</evidence>
<dbReference type="AlphaFoldDB" id="A0A2W5NBY7"/>
<dbReference type="PANTHER" id="PTHR31988">
    <property type="entry name" value="ESTERASE, PUTATIVE (DUF303)-RELATED"/>
    <property type="match status" value="1"/>
</dbReference>
<dbReference type="GO" id="GO:0016788">
    <property type="term" value="F:hydrolase activity, acting on ester bonds"/>
    <property type="evidence" value="ECO:0007669"/>
    <property type="project" value="UniProtKB-ARBA"/>
</dbReference>
<evidence type="ECO:0000313" key="4">
    <source>
        <dbReference type="EMBL" id="PZQ49749.1"/>
    </source>
</evidence>
<dbReference type="Gene3D" id="3.40.50.1110">
    <property type="entry name" value="SGNH hydrolase"/>
    <property type="match status" value="1"/>
</dbReference>
<organism evidence="4 5">
    <name type="scientific">Rhodovulum sulfidophilum</name>
    <name type="common">Rhodobacter sulfidophilus</name>
    <dbReference type="NCBI Taxonomy" id="35806"/>
    <lineage>
        <taxon>Bacteria</taxon>
        <taxon>Pseudomonadati</taxon>
        <taxon>Pseudomonadota</taxon>
        <taxon>Alphaproteobacteria</taxon>
        <taxon>Rhodobacterales</taxon>
        <taxon>Paracoccaceae</taxon>
        <taxon>Rhodovulum</taxon>
    </lineage>
</organism>
<comment type="caution">
    <text evidence="4">The sequence shown here is derived from an EMBL/GenBank/DDBJ whole genome shotgun (WGS) entry which is preliminary data.</text>
</comment>
<dbReference type="GO" id="GO:0031221">
    <property type="term" value="P:arabinan metabolic process"/>
    <property type="evidence" value="ECO:0007669"/>
    <property type="project" value="InterPro"/>
</dbReference>
<sequence length="604" mass="62786">MPPFKNPENRPLSFDLRGGTTIRVPAMSTVEVPQEAHDELSKWDAGYAVLQRAGAMSAGGGDPGGGEPGGPSLRIIVLAGAGQSNEVGTNDGTGVDPSTYAPDARIIQINQLDVVGPAAEPLPHPSRSPTDPGVGHLMPMAKGLLSAGLADIVAIAPLAVGGTSYVSYKEWAKGVPTGTGFQQPYWLYKNAIDRLTALKAHLAATYPGATVEWCFTGHAGENDNGQNYTAYQAAVKESFDGIIAAVGIAGATIIKSDMSPGWIAANYTQNQQQAAQRNLRERMRTYVIASPDGPYDANTSNIHFAAAAKVEQGNRMVTAYPLAKARAGLFNPHINLCDELSAAPLAAYSLYRRLRSSYAGAALRIRRTSDAAELDIGFDADGRVDIAAISAFCAGTTGSVLIWYDQSGNGHNFGQIDATTLPILTNGSGVIRWLGNRPMLGGAGSGAGMVCETLNPSNAGSVMIAGSFPTSGGSQLSLFENQAMKVSLLNGRVLSTSHNAGSVACAADIVPGVHVITAVPATAGRRVWIDGSERTPLVAANGASSGRAGATTILGRQVTAAGAIDFRSTAMLSEIMVATEAWSDTDRALLHAGTVPSYFPDPYS</sequence>
<evidence type="ECO:0000256" key="1">
    <source>
        <dbReference type="ARBA" id="ARBA00022801"/>
    </source>
</evidence>
<evidence type="ECO:0000313" key="5">
    <source>
        <dbReference type="Proteomes" id="UP000249185"/>
    </source>
</evidence>
<feature type="domain" description="Alpha-L-arabinofuranosidase B catalytic" evidence="3">
    <location>
        <begin position="345"/>
        <end position="415"/>
    </location>
</feature>
<dbReference type="Pfam" id="PF09206">
    <property type="entry name" value="ArabFuran-catal"/>
    <property type="match status" value="1"/>
</dbReference>
<dbReference type="InterPro" id="IPR013320">
    <property type="entry name" value="ConA-like_dom_sf"/>
</dbReference>
<dbReference type="GO" id="GO:0046556">
    <property type="term" value="F:alpha-L-arabinofuranosidase activity"/>
    <property type="evidence" value="ECO:0007669"/>
    <property type="project" value="InterPro"/>
</dbReference>
<dbReference type="InterPro" id="IPR036514">
    <property type="entry name" value="SGNH_hydro_sf"/>
</dbReference>
<dbReference type="InterPro" id="IPR015289">
    <property type="entry name" value="A-L-arabinofuranosidase_B_cat"/>
</dbReference>
<evidence type="ECO:0008006" key="6">
    <source>
        <dbReference type="Google" id="ProtNLM"/>
    </source>
</evidence>
<protein>
    <recommendedName>
        <fullName evidence="6">Sialate O-acetylesterase domain-containing protein</fullName>
    </recommendedName>
</protein>
<evidence type="ECO:0000259" key="2">
    <source>
        <dbReference type="Pfam" id="PF03629"/>
    </source>
</evidence>
<dbReference type="InterPro" id="IPR052940">
    <property type="entry name" value="Carb_Esterase_6"/>
</dbReference>
<gene>
    <name evidence="4" type="ORF">DI556_09770</name>
</gene>
<dbReference type="InterPro" id="IPR005181">
    <property type="entry name" value="SASA"/>
</dbReference>
<dbReference type="Pfam" id="PF03629">
    <property type="entry name" value="SASA"/>
    <property type="match status" value="1"/>
</dbReference>
<accession>A0A2W5NBY7</accession>
<proteinExistence type="predicted"/>
<dbReference type="SUPFAM" id="SSF52266">
    <property type="entry name" value="SGNH hydrolase"/>
    <property type="match status" value="1"/>
</dbReference>
<dbReference type="Proteomes" id="UP000249185">
    <property type="component" value="Unassembled WGS sequence"/>
</dbReference>
<dbReference type="EMBL" id="QFPW01000006">
    <property type="protein sequence ID" value="PZQ49749.1"/>
    <property type="molecule type" value="Genomic_DNA"/>
</dbReference>
<keyword evidence="1" id="KW-0378">Hydrolase</keyword>
<name>A0A2W5NBY7_RHOSU</name>
<dbReference type="Gene3D" id="2.60.120.200">
    <property type="match status" value="1"/>
</dbReference>
<dbReference type="SUPFAM" id="SSF49899">
    <property type="entry name" value="Concanavalin A-like lectins/glucanases"/>
    <property type="match status" value="1"/>
</dbReference>